<feature type="compositionally biased region" description="Low complexity" evidence="1">
    <location>
        <begin position="225"/>
        <end position="235"/>
    </location>
</feature>
<keyword evidence="3" id="KW-1185">Reference proteome</keyword>
<gene>
    <name evidence="2" type="ORF">CVT26_005319</name>
</gene>
<feature type="region of interest" description="Disordered" evidence="1">
    <location>
        <begin position="428"/>
        <end position="458"/>
    </location>
</feature>
<evidence type="ECO:0000313" key="2">
    <source>
        <dbReference type="EMBL" id="PPQ85734.1"/>
    </source>
</evidence>
<protein>
    <submittedName>
        <fullName evidence="2">Uncharacterized protein</fullName>
    </submittedName>
</protein>
<dbReference type="EMBL" id="NHYE01004230">
    <property type="protein sequence ID" value="PPQ85734.1"/>
    <property type="molecule type" value="Genomic_DNA"/>
</dbReference>
<feature type="region of interest" description="Disordered" evidence="1">
    <location>
        <begin position="209"/>
        <end position="235"/>
    </location>
</feature>
<sequence>MGFVGQPFQSLKETQNIALTDTNRVVHGEFMNVDLDFSADSLGGGWSNSHQFEAIVPPSCIPPQYQIHEGNEHRQLEEYNHSASGTAPYMVNFVNKGQVVQFSVPLSQPIGTPVRRPGSLMNHYGMNDASVVPQHFTTFGHHGQRFSGGPFGEMSARSNGLLEYTGDFNMDRAALLRGETSRSQQISSDQIGAAGQRISSELSPVELHKAQAPNHGRRKPALDRSMQASSSSVQSKNFAQKSNKISGMPFLQFNEIVLLRILAGKRKLYPVEDEGVSEQALVATQGRSKRHKMNPSLSPLQLPLRSLPSIPPRAYDDRGMVPPRTQVATASLTQPTQHIHRNYRVIRRPGPAQGAPVPSSIPAAPTWPAAALQTPPSMQLPALTYPAGPALNVGIRAGKDPYFMSSRMCGWIESDEVQLTHPWVARVRQGESSESLPPTDMHDYRETEGGELEEKTVQ</sequence>
<dbReference type="Proteomes" id="UP000284706">
    <property type="component" value="Unassembled WGS sequence"/>
</dbReference>
<accession>A0A409X4V0</accession>
<dbReference type="AlphaFoldDB" id="A0A409X4V0"/>
<name>A0A409X4V0_9AGAR</name>
<evidence type="ECO:0000256" key="1">
    <source>
        <dbReference type="SAM" id="MobiDB-lite"/>
    </source>
</evidence>
<reference evidence="2 3" key="1">
    <citation type="journal article" date="2018" name="Evol. Lett.">
        <title>Horizontal gene cluster transfer increased hallucinogenic mushroom diversity.</title>
        <authorList>
            <person name="Reynolds H.T."/>
            <person name="Vijayakumar V."/>
            <person name="Gluck-Thaler E."/>
            <person name="Korotkin H.B."/>
            <person name="Matheny P.B."/>
            <person name="Slot J.C."/>
        </authorList>
    </citation>
    <scope>NUCLEOTIDE SEQUENCE [LARGE SCALE GENOMIC DNA]</scope>
    <source>
        <strain evidence="2 3">SRW20</strain>
    </source>
</reference>
<comment type="caution">
    <text evidence="2">The sequence shown here is derived from an EMBL/GenBank/DDBJ whole genome shotgun (WGS) entry which is preliminary data.</text>
</comment>
<feature type="region of interest" description="Disordered" evidence="1">
    <location>
        <begin position="285"/>
        <end position="305"/>
    </location>
</feature>
<dbReference type="InParanoid" id="A0A409X4V0"/>
<feature type="compositionally biased region" description="Low complexity" evidence="1">
    <location>
        <begin position="295"/>
        <end position="305"/>
    </location>
</feature>
<feature type="compositionally biased region" description="Basic and acidic residues" evidence="1">
    <location>
        <begin position="440"/>
        <end position="458"/>
    </location>
</feature>
<proteinExistence type="predicted"/>
<organism evidence="2 3">
    <name type="scientific">Gymnopilus dilepis</name>
    <dbReference type="NCBI Taxonomy" id="231916"/>
    <lineage>
        <taxon>Eukaryota</taxon>
        <taxon>Fungi</taxon>
        <taxon>Dikarya</taxon>
        <taxon>Basidiomycota</taxon>
        <taxon>Agaricomycotina</taxon>
        <taxon>Agaricomycetes</taxon>
        <taxon>Agaricomycetidae</taxon>
        <taxon>Agaricales</taxon>
        <taxon>Agaricineae</taxon>
        <taxon>Hymenogastraceae</taxon>
        <taxon>Gymnopilus</taxon>
    </lineage>
</organism>
<evidence type="ECO:0000313" key="3">
    <source>
        <dbReference type="Proteomes" id="UP000284706"/>
    </source>
</evidence>